<dbReference type="InterPro" id="IPR054464">
    <property type="entry name" value="ULD_fung"/>
</dbReference>
<feature type="coiled-coil region" evidence="1">
    <location>
        <begin position="21"/>
        <end position="65"/>
    </location>
</feature>
<evidence type="ECO:0000313" key="4">
    <source>
        <dbReference type="EMBL" id="KIM99664.1"/>
    </source>
</evidence>
<feature type="compositionally biased region" description="Pro residues" evidence="2">
    <location>
        <begin position="599"/>
        <end position="610"/>
    </location>
</feature>
<feature type="compositionally biased region" description="Basic and acidic residues" evidence="2">
    <location>
        <begin position="214"/>
        <end position="225"/>
    </location>
</feature>
<protein>
    <recommendedName>
        <fullName evidence="3">Ubiquitin-like domain-containing protein</fullName>
    </recommendedName>
</protein>
<accession>A0A0C3H8T0</accession>
<feature type="compositionally biased region" description="Basic and acidic residues" evidence="2">
    <location>
        <begin position="680"/>
        <end position="710"/>
    </location>
</feature>
<feature type="compositionally biased region" description="Basic and acidic residues" evidence="2">
    <location>
        <begin position="722"/>
        <end position="747"/>
    </location>
</feature>
<evidence type="ECO:0000259" key="3">
    <source>
        <dbReference type="Pfam" id="PF22893"/>
    </source>
</evidence>
<dbReference type="Proteomes" id="UP000054321">
    <property type="component" value="Unassembled WGS sequence"/>
</dbReference>
<evidence type="ECO:0000256" key="1">
    <source>
        <dbReference type="SAM" id="Coils"/>
    </source>
</evidence>
<feature type="compositionally biased region" description="Basic and acidic residues" evidence="2">
    <location>
        <begin position="776"/>
        <end position="786"/>
    </location>
</feature>
<feature type="region of interest" description="Disordered" evidence="2">
    <location>
        <begin position="422"/>
        <end position="465"/>
    </location>
</feature>
<feature type="region of interest" description="Disordered" evidence="2">
    <location>
        <begin position="680"/>
        <end position="801"/>
    </location>
</feature>
<dbReference type="AlphaFoldDB" id="A0A0C3H8T0"/>
<feature type="compositionally biased region" description="Basic and acidic residues" evidence="2">
    <location>
        <begin position="429"/>
        <end position="465"/>
    </location>
</feature>
<keyword evidence="5" id="KW-1185">Reference proteome</keyword>
<dbReference type="STRING" id="913774.A0A0C3H8T0"/>
<dbReference type="OrthoDB" id="3045089at2759"/>
<evidence type="ECO:0000256" key="2">
    <source>
        <dbReference type="SAM" id="MobiDB-lite"/>
    </source>
</evidence>
<dbReference type="Pfam" id="PF22893">
    <property type="entry name" value="ULD_2"/>
    <property type="match status" value="1"/>
</dbReference>
<reference evidence="5" key="2">
    <citation type="submission" date="2015-01" db="EMBL/GenBank/DDBJ databases">
        <title>Evolutionary Origins and Diversification of the Mycorrhizal Mutualists.</title>
        <authorList>
            <consortium name="DOE Joint Genome Institute"/>
            <consortium name="Mycorrhizal Genomics Consortium"/>
            <person name="Kohler A."/>
            <person name="Kuo A."/>
            <person name="Nagy L.G."/>
            <person name="Floudas D."/>
            <person name="Copeland A."/>
            <person name="Barry K.W."/>
            <person name="Cichocki N."/>
            <person name="Veneault-Fourrey C."/>
            <person name="LaButti K."/>
            <person name="Lindquist E.A."/>
            <person name="Lipzen A."/>
            <person name="Lundell T."/>
            <person name="Morin E."/>
            <person name="Murat C."/>
            <person name="Riley R."/>
            <person name="Ohm R."/>
            <person name="Sun H."/>
            <person name="Tunlid A."/>
            <person name="Henrissat B."/>
            <person name="Grigoriev I.V."/>
            <person name="Hibbett D.S."/>
            <person name="Martin F."/>
        </authorList>
    </citation>
    <scope>NUCLEOTIDE SEQUENCE [LARGE SCALE GENOMIC DNA]</scope>
    <source>
        <strain evidence="5">Zn</strain>
    </source>
</reference>
<feature type="region of interest" description="Disordered" evidence="2">
    <location>
        <begin position="569"/>
        <end position="627"/>
    </location>
</feature>
<feature type="domain" description="Ubiquitin-like" evidence="3">
    <location>
        <begin position="483"/>
        <end position="565"/>
    </location>
</feature>
<keyword evidence="1" id="KW-0175">Coiled coil</keyword>
<proteinExistence type="predicted"/>
<dbReference type="InParanoid" id="A0A0C3H8T0"/>
<reference evidence="4 5" key="1">
    <citation type="submission" date="2014-04" db="EMBL/GenBank/DDBJ databases">
        <authorList>
            <consortium name="DOE Joint Genome Institute"/>
            <person name="Kuo A."/>
            <person name="Martino E."/>
            <person name="Perotto S."/>
            <person name="Kohler A."/>
            <person name="Nagy L.G."/>
            <person name="Floudas D."/>
            <person name="Copeland A."/>
            <person name="Barry K.W."/>
            <person name="Cichocki N."/>
            <person name="Veneault-Fourrey C."/>
            <person name="LaButti K."/>
            <person name="Lindquist E.A."/>
            <person name="Lipzen A."/>
            <person name="Lundell T."/>
            <person name="Morin E."/>
            <person name="Murat C."/>
            <person name="Sun H."/>
            <person name="Tunlid A."/>
            <person name="Henrissat B."/>
            <person name="Grigoriev I.V."/>
            <person name="Hibbett D.S."/>
            <person name="Martin F."/>
            <person name="Nordberg H.P."/>
            <person name="Cantor M.N."/>
            <person name="Hua S.X."/>
        </authorList>
    </citation>
    <scope>NUCLEOTIDE SEQUENCE [LARGE SCALE GENOMIC DNA]</scope>
    <source>
        <strain evidence="4 5">Zn</strain>
    </source>
</reference>
<organism evidence="4 5">
    <name type="scientific">Oidiodendron maius (strain Zn)</name>
    <dbReference type="NCBI Taxonomy" id="913774"/>
    <lineage>
        <taxon>Eukaryota</taxon>
        <taxon>Fungi</taxon>
        <taxon>Dikarya</taxon>
        <taxon>Ascomycota</taxon>
        <taxon>Pezizomycotina</taxon>
        <taxon>Leotiomycetes</taxon>
        <taxon>Leotiomycetes incertae sedis</taxon>
        <taxon>Myxotrichaceae</taxon>
        <taxon>Oidiodendron</taxon>
    </lineage>
</organism>
<sequence length="801" mass="90254">MEVVGAVSAIAGIASFGLQLAQQLQKQIGEVREAEERVNDLVLELQATSNNLDKIKSLLSSAENTTSQKYALNERFHDDLKFLIGRCEVIFRNIVRLLAKAGSLALSKVDSFLRPFKQNRVSDSNPDLKLEIEFLKLSAGDRSLWSFRRPKIEQYIADLGRLKSELTLLLLIASLTRTVPDGDLNVQASALQEPGDATTLVDEIYYTNQALGNTDKESDNPHTERSMSVNSGDDNSDSDDTSVSGSSSIGLLDSTAMQLFKKSAVLFLNWPLSTTDDVPTLEFLLEHNIFFEAYAINISGTAYEHTKLPLPNRLLYERALQFSRSTEKNIMDIISELPFAQQKILERTLRQIDPKSKSRSSVVQLSGPVVVNLELHNHTRKVTRLHKFRAFFSSQNPEVQVQCMTFTILRFEILNDEEELDEELELNDENEKVKEQRQERAQAEREATEEAAKRAEEAAAKKEEESHAALWAAVKSLPPSPDRKEPIQLTDAVGRKFSFPFEVACKWENMEKFIQQAFKNVEDLSPHVSEGRYDLIDSSKRIILPLLWDATVYPGIAIKQMMWPLPQPHRQPPGMPAFSYGPPPPAPGVTLRPGQTGRPRPPNHPPPPMPTEAGGLGRPSHPPPQPPFKREFTILPNQASEFAKKRQTRPREEKLAWMTIPVGPGAPKVAPQVTDRIADYKPKAPQKTDLEDKAQEDVVPSDDVKEEVMRHYLKKWTTGSGRSDEQERERTRSTESDERRLRTDRRARMSSVESEERTSSVHRRGRESSTHSTKRKSSEHSKDRSPIADSGGEAAHEVQDD</sequence>
<dbReference type="HOGENOM" id="CLU_351277_0_0_1"/>
<feature type="compositionally biased region" description="Pro residues" evidence="2">
    <location>
        <begin position="569"/>
        <end position="587"/>
    </location>
</feature>
<feature type="region of interest" description="Disordered" evidence="2">
    <location>
        <begin position="211"/>
        <end position="244"/>
    </location>
</feature>
<name>A0A0C3H8T0_OIDMZ</name>
<gene>
    <name evidence="4" type="ORF">OIDMADRAFT_146302</name>
</gene>
<dbReference type="EMBL" id="KN832878">
    <property type="protein sequence ID" value="KIM99664.1"/>
    <property type="molecule type" value="Genomic_DNA"/>
</dbReference>
<evidence type="ECO:0000313" key="5">
    <source>
        <dbReference type="Proteomes" id="UP000054321"/>
    </source>
</evidence>